<dbReference type="InterPro" id="IPR001482">
    <property type="entry name" value="T2SS/T4SS_dom"/>
</dbReference>
<dbReference type="EMBL" id="WBJZ01000003">
    <property type="protein sequence ID" value="KAB1660298.1"/>
    <property type="molecule type" value="Genomic_DNA"/>
</dbReference>
<evidence type="ECO:0000256" key="1">
    <source>
        <dbReference type="ARBA" id="ARBA00006611"/>
    </source>
</evidence>
<keyword evidence="5" id="KW-1185">Reference proteome</keyword>
<dbReference type="Proteomes" id="UP000467240">
    <property type="component" value="Unassembled WGS sequence"/>
</dbReference>
<dbReference type="CDD" id="cd01130">
    <property type="entry name" value="VirB11-like_ATPase"/>
    <property type="match status" value="1"/>
</dbReference>
<protein>
    <submittedName>
        <fullName evidence="4">Type II/IV secretion system ATPase subunit</fullName>
    </submittedName>
</protein>
<dbReference type="AlphaFoldDB" id="A0A7J5C0L1"/>
<feature type="domain" description="Bacterial type II secretion system protein E" evidence="3">
    <location>
        <begin position="302"/>
        <end position="505"/>
    </location>
</feature>
<feature type="compositionally biased region" description="Basic residues" evidence="2">
    <location>
        <begin position="1"/>
        <end position="11"/>
    </location>
</feature>
<evidence type="ECO:0000313" key="5">
    <source>
        <dbReference type="Proteomes" id="UP000467240"/>
    </source>
</evidence>
<feature type="compositionally biased region" description="Basic and acidic residues" evidence="2">
    <location>
        <begin position="96"/>
        <end position="123"/>
    </location>
</feature>
<proteinExistence type="inferred from homology"/>
<dbReference type="PANTHER" id="PTHR30486">
    <property type="entry name" value="TWITCHING MOTILITY PROTEIN PILT"/>
    <property type="match status" value="1"/>
</dbReference>
<reference evidence="4 5" key="1">
    <citation type="submission" date="2019-09" db="EMBL/GenBank/DDBJ databases">
        <title>Phylogeny of genus Pseudoclavibacter and closely related genus.</title>
        <authorList>
            <person name="Li Y."/>
        </authorList>
    </citation>
    <scope>NUCLEOTIDE SEQUENCE [LARGE SCALE GENOMIC DNA]</scope>
    <source>
        <strain evidence="4 5">DSM 23821</strain>
    </source>
</reference>
<dbReference type="Pfam" id="PF00437">
    <property type="entry name" value="T2SSE"/>
    <property type="match status" value="1"/>
</dbReference>
<dbReference type="InterPro" id="IPR027417">
    <property type="entry name" value="P-loop_NTPase"/>
</dbReference>
<feature type="region of interest" description="Disordered" evidence="2">
    <location>
        <begin position="1"/>
        <end position="127"/>
    </location>
</feature>
<evidence type="ECO:0000256" key="2">
    <source>
        <dbReference type="SAM" id="MobiDB-lite"/>
    </source>
</evidence>
<accession>A0A7J5C0L1</accession>
<dbReference type="Gene3D" id="3.30.450.380">
    <property type="match status" value="1"/>
</dbReference>
<comment type="caution">
    <text evidence="4">The sequence shown here is derived from an EMBL/GenBank/DDBJ whole genome shotgun (WGS) entry which is preliminary data.</text>
</comment>
<name>A0A7J5C0L1_9MICO</name>
<dbReference type="PANTHER" id="PTHR30486:SF6">
    <property type="entry name" value="TYPE IV PILUS RETRACTATION ATPASE PILT"/>
    <property type="match status" value="1"/>
</dbReference>
<dbReference type="OrthoDB" id="9810761at2"/>
<organism evidence="4 5">
    <name type="scientific">Pseudoclavibacter chungangensis</name>
    <dbReference type="NCBI Taxonomy" id="587635"/>
    <lineage>
        <taxon>Bacteria</taxon>
        <taxon>Bacillati</taxon>
        <taxon>Actinomycetota</taxon>
        <taxon>Actinomycetes</taxon>
        <taxon>Micrococcales</taxon>
        <taxon>Microbacteriaceae</taxon>
        <taxon>Pseudoclavibacter</taxon>
    </lineage>
</organism>
<evidence type="ECO:0000259" key="3">
    <source>
        <dbReference type="Pfam" id="PF00437"/>
    </source>
</evidence>
<dbReference type="GO" id="GO:0016887">
    <property type="term" value="F:ATP hydrolysis activity"/>
    <property type="evidence" value="ECO:0007669"/>
    <property type="project" value="InterPro"/>
</dbReference>
<dbReference type="Gene3D" id="3.40.50.300">
    <property type="entry name" value="P-loop containing nucleotide triphosphate hydrolases"/>
    <property type="match status" value="1"/>
</dbReference>
<dbReference type="SUPFAM" id="SSF52540">
    <property type="entry name" value="P-loop containing nucleoside triphosphate hydrolases"/>
    <property type="match status" value="1"/>
</dbReference>
<dbReference type="InterPro" id="IPR050921">
    <property type="entry name" value="T4SS_GSP_E_ATPase"/>
</dbReference>
<sequence>MGARRGGRVLPRRADGTRTHHLRASGPEHRRVARRAARRAACAPAGAGGGESTMSRIDPADLPPSLADTPLLGQREAERAARANGPPDPAGSFRQFVHEGRGTGRDEARSSAHRPEHRGDARGRVPQSTAGALVGELDWEVVARLRHAVSDLLTRQIEAKPSMSEQDRRAMAQSHIAEVVREEAASQLRGGGRDATWSQEMQHRVSRAVFDALFKLGRLQPLVDEPGVENIDIFGHDNVYVSYADGSKRKAPAVADSDEQLVADIAFLAQRGGEEGRSFTAASPDLDMDLPGGARLAAVHPPISPRPKVVIRIHRFVDISLADLIGYGTLTPPAAAFLSAAVKAGVSVVVAGAPSAGKTTFVRALANEIDPFEEIVTIEKERELHLDRMGERHRIVTALQYRPGQGEAGAAGAGEVGLVQLLEKALRLNAERIIVGEVRGGEVDAMFQAMQAGVGSLSTIHASSPTDTIERLASLTLKNLGTSDAYAYRQITQHIGLIVQIRRVRRGGQVRRVVTHISQVQPGESAPDGTTRPVAMDVFAIDGEERLGARHLPTGALLGRLREVGFDDRDLRGDRGGFA</sequence>
<comment type="similarity">
    <text evidence="1">Belongs to the GSP E family.</text>
</comment>
<gene>
    <name evidence="4" type="ORF">F8O01_02925</name>
</gene>
<evidence type="ECO:0000313" key="4">
    <source>
        <dbReference type="EMBL" id="KAB1660298.1"/>
    </source>
</evidence>